<sequence length="372" mass="38867">MTSDVVVAGGGLIGMSVAWRCAQKGLRVTVVDPDPTQGAGQAAAGMLAPVAEASYGEERLLGLARASLKRYPAFVAELRDATGLDVGLRTAGTLQVGFDADDIRALDELHAFHLELGLPAERLTPGEARRREPSLTTRLRGAVSIPSDHSVDARALRDALAHAARRAGATLVTTGIEALVTAGGRATGVRLADGTTLTAGTVVLALGAWSASLPGVPDLPVRPVKGQILRLRLAAGLLDGTVRALVRGRQVYLVPLRDDQLIIGATAEEKGFDRSVTAGGVYELLRDAIEVVPGVTELELVETLVRFRPGTPDNAPLLGECDLKGLVLATGHYRNGVLLAPVTGEAIADLVADGTLPEAARGFGLDRFRERS</sequence>
<evidence type="ECO:0000256" key="2">
    <source>
        <dbReference type="ARBA" id="ARBA00022977"/>
    </source>
</evidence>
<keyword evidence="3" id="KW-0560">Oxidoreductase</keyword>
<dbReference type="RefSeq" id="WP_344128165.1">
    <property type="nucleotide sequence ID" value="NZ_BAAALT010000041.1"/>
</dbReference>
<comment type="pathway">
    <text evidence="1">Cofactor biosynthesis; thiamine diphosphate biosynthesis.</text>
</comment>
<dbReference type="Gene3D" id="3.50.50.60">
    <property type="entry name" value="FAD/NAD(P)-binding domain"/>
    <property type="match status" value="1"/>
</dbReference>
<dbReference type="Gene3D" id="3.30.9.10">
    <property type="entry name" value="D-Amino Acid Oxidase, subunit A, domain 2"/>
    <property type="match status" value="1"/>
</dbReference>
<gene>
    <name evidence="7" type="primary">thiO</name>
    <name evidence="7" type="ORF">GCM10009682_17250</name>
</gene>
<evidence type="ECO:0000256" key="1">
    <source>
        <dbReference type="ARBA" id="ARBA00004948"/>
    </source>
</evidence>
<protein>
    <recommendedName>
        <fullName evidence="5">glycine oxidase</fullName>
        <ecNumber evidence="5">1.4.3.19</ecNumber>
    </recommendedName>
</protein>
<dbReference type="PANTHER" id="PTHR13847:SF289">
    <property type="entry name" value="GLYCINE OXIDASE"/>
    <property type="match status" value="1"/>
</dbReference>
<evidence type="ECO:0000256" key="3">
    <source>
        <dbReference type="ARBA" id="ARBA00023002"/>
    </source>
</evidence>
<comment type="caution">
    <text evidence="7">The sequence shown here is derived from an EMBL/GenBank/DDBJ whole genome shotgun (WGS) entry which is preliminary data.</text>
</comment>
<comment type="catalytic activity">
    <reaction evidence="4">
        <text>glycine + O2 + H2O = glyoxylate + H2O2 + NH4(+)</text>
        <dbReference type="Rhea" id="RHEA:11532"/>
        <dbReference type="ChEBI" id="CHEBI:15377"/>
        <dbReference type="ChEBI" id="CHEBI:15379"/>
        <dbReference type="ChEBI" id="CHEBI:16240"/>
        <dbReference type="ChEBI" id="CHEBI:28938"/>
        <dbReference type="ChEBI" id="CHEBI:36655"/>
        <dbReference type="ChEBI" id="CHEBI:57305"/>
        <dbReference type="EC" id="1.4.3.19"/>
    </reaction>
</comment>
<accession>A0ABN2LPN0</accession>
<evidence type="ECO:0000256" key="5">
    <source>
        <dbReference type="ARBA" id="ARBA00050018"/>
    </source>
</evidence>
<dbReference type="SUPFAM" id="SSF51905">
    <property type="entry name" value="FAD/NAD(P)-binding domain"/>
    <property type="match status" value="1"/>
</dbReference>
<feature type="domain" description="FAD dependent oxidoreductase" evidence="6">
    <location>
        <begin position="4"/>
        <end position="350"/>
    </location>
</feature>
<keyword evidence="2" id="KW-0784">Thiamine biosynthesis</keyword>
<dbReference type="EC" id="1.4.3.19" evidence="5"/>
<evidence type="ECO:0000313" key="7">
    <source>
        <dbReference type="EMBL" id="GAA1796061.1"/>
    </source>
</evidence>
<organism evidence="7 8">
    <name type="scientific">Luedemannella flava</name>
    <dbReference type="NCBI Taxonomy" id="349316"/>
    <lineage>
        <taxon>Bacteria</taxon>
        <taxon>Bacillati</taxon>
        <taxon>Actinomycetota</taxon>
        <taxon>Actinomycetes</taxon>
        <taxon>Micromonosporales</taxon>
        <taxon>Micromonosporaceae</taxon>
        <taxon>Luedemannella</taxon>
    </lineage>
</organism>
<name>A0ABN2LPN0_9ACTN</name>
<dbReference type="NCBIfam" id="TIGR02352">
    <property type="entry name" value="thiamin_ThiO"/>
    <property type="match status" value="1"/>
</dbReference>
<dbReference type="InterPro" id="IPR012727">
    <property type="entry name" value="Gly_oxidase_ThiO"/>
</dbReference>
<keyword evidence="8" id="KW-1185">Reference proteome</keyword>
<dbReference type="Proteomes" id="UP001500218">
    <property type="component" value="Unassembled WGS sequence"/>
</dbReference>
<proteinExistence type="predicted"/>
<dbReference type="SUPFAM" id="SSF54373">
    <property type="entry name" value="FAD-linked reductases, C-terminal domain"/>
    <property type="match status" value="1"/>
</dbReference>
<dbReference type="Pfam" id="PF01266">
    <property type="entry name" value="DAO"/>
    <property type="match status" value="1"/>
</dbReference>
<dbReference type="EMBL" id="BAAALT010000041">
    <property type="protein sequence ID" value="GAA1796061.1"/>
    <property type="molecule type" value="Genomic_DNA"/>
</dbReference>
<reference evidence="7 8" key="1">
    <citation type="journal article" date="2019" name="Int. J. Syst. Evol. Microbiol.">
        <title>The Global Catalogue of Microorganisms (GCM) 10K type strain sequencing project: providing services to taxonomists for standard genome sequencing and annotation.</title>
        <authorList>
            <consortium name="The Broad Institute Genomics Platform"/>
            <consortium name="The Broad Institute Genome Sequencing Center for Infectious Disease"/>
            <person name="Wu L."/>
            <person name="Ma J."/>
        </authorList>
    </citation>
    <scope>NUCLEOTIDE SEQUENCE [LARGE SCALE GENOMIC DNA]</scope>
    <source>
        <strain evidence="7 8">JCM 13250</strain>
    </source>
</reference>
<dbReference type="PANTHER" id="PTHR13847">
    <property type="entry name" value="SARCOSINE DEHYDROGENASE-RELATED"/>
    <property type="match status" value="1"/>
</dbReference>
<dbReference type="InterPro" id="IPR006076">
    <property type="entry name" value="FAD-dep_OxRdtase"/>
</dbReference>
<evidence type="ECO:0000259" key="6">
    <source>
        <dbReference type="Pfam" id="PF01266"/>
    </source>
</evidence>
<dbReference type="InterPro" id="IPR036188">
    <property type="entry name" value="FAD/NAD-bd_sf"/>
</dbReference>
<evidence type="ECO:0000313" key="8">
    <source>
        <dbReference type="Proteomes" id="UP001500218"/>
    </source>
</evidence>
<evidence type="ECO:0000256" key="4">
    <source>
        <dbReference type="ARBA" id="ARBA00049872"/>
    </source>
</evidence>